<accession>I7MKN4</accession>
<dbReference type="EC" id="5.4.99.25" evidence="2"/>
<dbReference type="InterPro" id="IPR020103">
    <property type="entry name" value="PsdUridine_synth_cat_dom_sf"/>
</dbReference>
<dbReference type="Gene3D" id="3.30.70.2510">
    <property type="match status" value="1"/>
</dbReference>
<feature type="domain" description="Pus10 N-terminal eukaryotes" evidence="8">
    <location>
        <begin position="80"/>
        <end position="208"/>
    </location>
</feature>
<dbReference type="InterPro" id="IPR039894">
    <property type="entry name" value="Pus10-like"/>
</dbReference>
<dbReference type="InParanoid" id="I7MKN4"/>
<dbReference type="RefSeq" id="XP_001019857.2">
    <property type="nucleotide sequence ID" value="XM_001019857.2"/>
</dbReference>
<comment type="similarity">
    <text evidence="1">Belongs to the pseudouridine synthase Pus10 family.</text>
</comment>
<evidence type="ECO:0000256" key="1">
    <source>
        <dbReference type="ARBA" id="ARBA00009652"/>
    </source>
</evidence>
<name>I7MKN4_TETTS</name>
<dbReference type="FunFam" id="3.30.70.2510:FF:000001">
    <property type="entry name" value="tRNA pseudouridine synthase Pus10"/>
    <property type="match status" value="1"/>
</dbReference>
<dbReference type="KEGG" id="tet:TTHERM_00586520"/>
<dbReference type="PANTHER" id="PTHR21568:SF0">
    <property type="entry name" value="TRNA PSEUDOURIDINE SYNTHASE PUS10"/>
    <property type="match status" value="1"/>
</dbReference>
<evidence type="ECO:0000259" key="9">
    <source>
        <dbReference type="Pfam" id="PF21238"/>
    </source>
</evidence>
<dbReference type="InterPro" id="IPR048741">
    <property type="entry name" value="Pus10-like_C"/>
</dbReference>
<evidence type="ECO:0000256" key="5">
    <source>
        <dbReference type="ARBA" id="ARBA00075270"/>
    </source>
</evidence>
<dbReference type="PANTHER" id="PTHR21568">
    <property type="entry name" value="TRNA PSEUDOURIDINE SYNTHASE PUS10"/>
    <property type="match status" value="1"/>
</dbReference>
<dbReference type="Gene3D" id="3.30.70.3190">
    <property type="match status" value="1"/>
</dbReference>
<dbReference type="InterPro" id="IPR048742">
    <property type="entry name" value="Pus10_N_euk"/>
</dbReference>
<dbReference type="OrthoDB" id="271937at2759"/>
<dbReference type="FunFam" id="3.30.70.3190:FF:000001">
    <property type="entry name" value="tRNA pseudouridine synthase Pus10"/>
    <property type="match status" value="1"/>
</dbReference>
<dbReference type="Pfam" id="PF21237">
    <property type="entry name" value="Pus10_N_euk"/>
    <property type="match status" value="1"/>
</dbReference>
<evidence type="ECO:0000256" key="6">
    <source>
        <dbReference type="ARBA" id="ARBA00079393"/>
    </source>
</evidence>
<feature type="domain" description="Pus10-like C-terminal" evidence="9">
    <location>
        <begin position="293"/>
        <end position="523"/>
    </location>
</feature>
<proteinExistence type="inferred from homology"/>
<dbReference type="EMBL" id="GG662637">
    <property type="protein sequence ID" value="EAR99612.2"/>
    <property type="molecule type" value="Genomic_DNA"/>
</dbReference>
<evidence type="ECO:0000256" key="3">
    <source>
        <dbReference type="ARBA" id="ARBA00022694"/>
    </source>
</evidence>
<dbReference type="GO" id="GO:0160148">
    <property type="term" value="F:tRNA pseudouridine(55) synthase activity"/>
    <property type="evidence" value="ECO:0007669"/>
    <property type="project" value="UniProtKB-EC"/>
</dbReference>
<organism evidence="10 11">
    <name type="scientific">Tetrahymena thermophila (strain SB210)</name>
    <dbReference type="NCBI Taxonomy" id="312017"/>
    <lineage>
        <taxon>Eukaryota</taxon>
        <taxon>Sar</taxon>
        <taxon>Alveolata</taxon>
        <taxon>Ciliophora</taxon>
        <taxon>Intramacronucleata</taxon>
        <taxon>Oligohymenophorea</taxon>
        <taxon>Hymenostomatida</taxon>
        <taxon>Tetrahymenina</taxon>
        <taxon>Tetrahymenidae</taxon>
        <taxon>Tetrahymena</taxon>
    </lineage>
</organism>
<dbReference type="SUPFAM" id="SSF55120">
    <property type="entry name" value="Pseudouridine synthase"/>
    <property type="match status" value="1"/>
</dbReference>
<dbReference type="GO" id="GO:0031119">
    <property type="term" value="P:tRNA pseudouridine synthesis"/>
    <property type="evidence" value="ECO:0007669"/>
    <property type="project" value="UniProtKB-ARBA"/>
</dbReference>
<reference evidence="11" key="1">
    <citation type="journal article" date="2006" name="PLoS Biol.">
        <title>Macronuclear genome sequence of the ciliate Tetrahymena thermophila, a model eukaryote.</title>
        <authorList>
            <person name="Eisen J.A."/>
            <person name="Coyne R.S."/>
            <person name="Wu M."/>
            <person name="Wu D."/>
            <person name="Thiagarajan M."/>
            <person name="Wortman J.R."/>
            <person name="Badger J.H."/>
            <person name="Ren Q."/>
            <person name="Amedeo P."/>
            <person name="Jones K.M."/>
            <person name="Tallon L.J."/>
            <person name="Delcher A.L."/>
            <person name="Salzberg S.L."/>
            <person name="Silva J.C."/>
            <person name="Haas B.J."/>
            <person name="Majoros W.H."/>
            <person name="Farzad M."/>
            <person name="Carlton J.M."/>
            <person name="Smith R.K. Jr."/>
            <person name="Garg J."/>
            <person name="Pearlman R.E."/>
            <person name="Karrer K.M."/>
            <person name="Sun L."/>
            <person name="Manning G."/>
            <person name="Elde N.C."/>
            <person name="Turkewitz A.P."/>
            <person name="Asai D.J."/>
            <person name="Wilkes D.E."/>
            <person name="Wang Y."/>
            <person name="Cai H."/>
            <person name="Collins K."/>
            <person name="Stewart B.A."/>
            <person name="Lee S.R."/>
            <person name="Wilamowska K."/>
            <person name="Weinberg Z."/>
            <person name="Ruzzo W.L."/>
            <person name="Wloga D."/>
            <person name="Gaertig J."/>
            <person name="Frankel J."/>
            <person name="Tsao C.-C."/>
            <person name="Gorovsky M.A."/>
            <person name="Keeling P.J."/>
            <person name="Waller R.F."/>
            <person name="Patron N.J."/>
            <person name="Cherry J.M."/>
            <person name="Stover N.A."/>
            <person name="Krieger C.J."/>
            <person name="del Toro C."/>
            <person name="Ryder H.F."/>
            <person name="Williamson S.C."/>
            <person name="Barbeau R.A."/>
            <person name="Hamilton E.P."/>
            <person name="Orias E."/>
        </authorList>
    </citation>
    <scope>NUCLEOTIDE SEQUENCE [LARGE SCALE GENOMIC DNA]</scope>
    <source>
        <strain evidence="11">SB210</strain>
    </source>
</reference>
<dbReference type="AlphaFoldDB" id="I7MKN4"/>
<keyword evidence="11" id="KW-1185">Reference proteome</keyword>
<gene>
    <name evidence="10" type="ORF">TTHERM_00586520</name>
</gene>
<evidence type="ECO:0000259" key="8">
    <source>
        <dbReference type="Pfam" id="PF21237"/>
    </source>
</evidence>
<sequence>MESILKSTLKCHIFKNFFDNFSCVRCIFRALKINQYEVYQNKQQFQELLENVSKKLEIQSLSTHYNHDWIIRTGGNNHYCRICMGILQNIDHQENVDKIAAQIKEQDFEYQSFKFFIKVPLCTQIRLANFLYHTEDLFEKQSLQFPAEEQEEFAKQILQWRENYIDIKTVYKWILPDLLSEKLGVPATSSVDCPFVVNFQIRADDDDRLQFSYFSDHLSQLNKQYEEKKKKKLKGNFDEEIILPRVEPTALNLERISALPRSQFFKVIRNGQLPDPVTSPAQIDVSLSHASIYIMGNYCKYSRYMSQTPWFIDGVKLYDTSIQEEIANDILPNFKCDDYKFSTGGREDIDVRMLGNGRPFVIEIQNPRRVHSVSDEDLKNYEAHLNNVKTECKVNSLKFTDVKCFEVLKQSEQEKIKSYACVVQTKDPITQEQIDKLNNMNEIELKQKTPIRVLHRRTQMIRTKYIHKLKAYLLSERHFVLYVLSSAGTYIKEFVHGDLERTTPNVGSILGTEADIFQLDVIQLYPKLCEESLKDFDETCKVPSQIVEWQ</sequence>
<keyword evidence="4" id="KW-0413">Isomerase</keyword>
<dbReference type="Pfam" id="PF21238">
    <property type="entry name" value="Pus10_C"/>
    <property type="match status" value="1"/>
</dbReference>
<dbReference type="STRING" id="312017.I7MKN4"/>
<keyword evidence="3" id="KW-0819">tRNA processing</keyword>
<evidence type="ECO:0000313" key="11">
    <source>
        <dbReference type="Proteomes" id="UP000009168"/>
    </source>
</evidence>
<dbReference type="eggNOG" id="KOG2364">
    <property type="taxonomic scope" value="Eukaryota"/>
</dbReference>
<dbReference type="NCBIfam" id="TIGR01213">
    <property type="entry name" value="pseudo_Pus10arc"/>
    <property type="match status" value="1"/>
</dbReference>
<evidence type="ECO:0000313" key="10">
    <source>
        <dbReference type="EMBL" id="EAR99612.2"/>
    </source>
</evidence>
<dbReference type="GeneID" id="7838722"/>
<dbReference type="GO" id="GO:0003723">
    <property type="term" value="F:RNA binding"/>
    <property type="evidence" value="ECO:0007669"/>
    <property type="project" value="InterPro"/>
</dbReference>
<dbReference type="Proteomes" id="UP000009168">
    <property type="component" value="Unassembled WGS sequence"/>
</dbReference>
<evidence type="ECO:0000256" key="2">
    <source>
        <dbReference type="ARBA" id="ARBA00012787"/>
    </source>
</evidence>
<protein>
    <recommendedName>
        <fullName evidence="2">tRNA pseudouridine(55) synthase</fullName>
        <ecNumber evidence="2">5.4.99.25</ecNumber>
    </recommendedName>
    <alternativeName>
        <fullName evidence="7">tRNA pseudouridine 55 synthase</fullName>
    </alternativeName>
    <alternativeName>
        <fullName evidence="5">tRNA pseudouridylate synthase</fullName>
    </alternativeName>
    <alternativeName>
        <fullName evidence="6">tRNA-uridine isomerase</fullName>
    </alternativeName>
</protein>
<evidence type="ECO:0000256" key="7">
    <source>
        <dbReference type="ARBA" id="ARBA00083669"/>
    </source>
</evidence>
<evidence type="ECO:0000256" key="4">
    <source>
        <dbReference type="ARBA" id="ARBA00023235"/>
    </source>
</evidence>